<reference evidence="10" key="1">
    <citation type="submission" date="2016-10" db="EMBL/GenBank/DDBJ databases">
        <authorList>
            <person name="Varghese N."/>
            <person name="Submissions S."/>
        </authorList>
    </citation>
    <scope>NUCLEOTIDE SEQUENCE [LARGE SCALE GENOMIC DNA]</scope>
    <source>
        <strain evidence="10">CGMCC 1.12402</strain>
    </source>
</reference>
<dbReference type="AlphaFoldDB" id="A0A1I0RN52"/>
<dbReference type="RefSeq" id="WP_090260946.1">
    <property type="nucleotide sequence ID" value="NZ_FOIR01000005.1"/>
</dbReference>
<dbReference type="InterPro" id="IPR000878">
    <property type="entry name" value="4pyrrol_Mease"/>
</dbReference>
<dbReference type="GeneID" id="99988530"/>
<keyword evidence="5" id="KW-0949">S-adenosyl-L-methionine</keyword>
<evidence type="ECO:0000256" key="3">
    <source>
        <dbReference type="ARBA" id="ARBA00022603"/>
    </source>
</evidence>
<dbReference type="PANTHER" id="PTHR45790">
    <property type="entry name" value="SIROHEME SYNTHASE-RELATED"/>
    <property type="match status" value="1"/>
</dbReference>
<dbReference type="InterPro" id="IPR050161">
    <property type="entry name" value="Siro_Cobalamin_biosynth"/>
</dbReference>
<keyword evidence="3 9" id="KW-0489">Methyltransferase</keyword>
<dbReference type="InterPro" id="IPR006366">
    <property type="entry name" value="CobA/CysG_C"/>
</dbReference>
<evidence type="ECO:0000256" key="7">
    <source>
        <dbReference type="ARBA" id="ARBA00025705"/>
    </source>
</evidence>
<dbReference type="InterPro" id="IPR035996">
    <property type="entry name" value="4pyrrol_Methylase_sf"/>
</dbReference>
<evidence type="ECO:0000256" key="5">
    <source>
        <dbReference type="ARBA" id="ARBA00022691"/>
    </source>
</evidence>
<evidence type="ECO:0000259" key="8">
    <source>
        <dbReference type="Pfam" id="PF00590"/>
    </source>
</evidence>
<comment type="pathway">
    <text evidence="7">Porphyrin-containing compound metabolism; siroheme biosynthesis; precorrin-2 from uroporphyrinogen III: step 1/1.</text>
</comment>
<dbReference type="STRING" id="1267423.SAMN05216290_3864"/>
<evidence type="ECO:0000256" key="1">
    <source>
        <dbReference type="ARBA" id="ARBA00005879"/>
    </source>
</evidence>
<dbReference type="NCBIfam" id="TIGR01469">
    <property type="entry name" value="cobA_cysG_Cterm"/>
    <property type="match status" value="1"/>
</dbReference>
<evidence type="ECO:0000256" key="2">
    <source>
        <dbReference type="ARBA" id="ARBA00012162"/>
    </source>
</evidence>
<dbReference type="CDD" id="cd11642">
    <property type="entry name" value="SUMT"/>
    <property type="match status" value="1"/>
</dbReference>
<dbReference type="Gene3D" id="3.40.1010.10">
    <property type="entry name" value="Cobalt-precorrin-4 Transmethylase, Domain 1"/>
    <property type="match status" value="1"/>
</dbReference>
<dbReference type="SUPFAM" id="SSF53790">
    <property type="entry name" value="Tetrapyrrole methylase"/>
    <property type="match status" value="1"/>
</dbReference>
<protein>
    <recommendedName>
        <fullName evidence="2">uroporphyrinogen-III C-methyltransferase</fullName>
        <ecNumber evidence="2">2.1.1.107</ecNumber>
    </recommendedName>
</protein>
<sequence>MRTELNPKLTLVGAGPGDPDLISVKGIKALADADVILYDDLVSKELLAYAKQGTEKIYVGKRVGKHSHTQQAINELIVHFAHEKGHVVRLKGGDPFVFGRGYEEVEYAAKYGIKSDIVPGISSAYAVPAMQNIPLTSRGVSQSFWVVTATTKEGTLTPDIKLAAQSTATIVILMGTKKLDQICEVFSTLNKSHTPVAIIQNGTMPNEKMVTGTMGSISQIAAEEQIGSPAIIVIGEVVRLGKQAWIPQLQQNLQFQTYGE</sequence>
<gene>
    <name evidence="9" type="ORF">SAMN05216290_3864</name>
</gene>
<accession>A0A1I0RN52</accession>
<evidence type="ECO:0000313" key="9">
    <source>
        <dbReference type="EMBL" id="SEW42629.1"/>
    </source>
</evidence>
<dbReference type="PANTHER" id="PTHR45790:SF3">
    <property type="entry name" value="S-ADENOSYL-L-METHIONINE-DEPENDENT UROPORPHYRINOGEN III METHYLTRANSFERASE, CHLOROPLASTIC"/>
    <property type="match status" value="1"/>
</dbReference>
<dbReference type="GO" id="GO:0019354">
    <property type="term" value="P:siroheme biosynthetic process"/>
    <property type="evidence" value="ECO:0007669"/>
    <property type="project" value="InterPro"/>
</dbReference>
<dbReference type="EMBL" id="FOIR01000005">
    <property type="protein sequence ID" value="SEW42629.1"/>
    <property type="molecule type" value="Genomic_DNA"/>
</dbReference>
<proteinExistence type="inferred from homology"/>
<dbReference type="InterPro" id="IPR014776">
    <property type="entry name" value="4pyrrole_Mease_sub2"/>
</dbReference>
<keyword evidence="6" id="KW-0627">Porphyrin biosynthesis</keyword>
<evidence type="ECO:0000256" key="4">
    <source>
        <dbReference type="ARBA" id="ARBA00022679"/>
    </source>
</evidence>
<dbReference type="InterPro" id="IPR014777">
    <property type="entry name" value="4pyrrole_Mease_sub1"/>
</dbReference>
<dbReference type="GO" id="GO:0032259">
    <property type="term" value="P:methylation"/>
    <property type="evidence" value="ECO:0007669"/>
    <property type="project" value="UniProtKB-KW"/>
</dbReference>
<organism evidence="9 10">
    <name type="scientific">Roseivirga pacifica</name>
    <dbReference type="NCBI Taxonomy" id="1267423"/>
    <lineage>
        <taxon>Bacteria</taxon>
        <taxon>Pseudomonadati</taxon>
        <taxon>Bacteroidota</taxon>
        <taxon>Cytophagia</taxon>
        <taxon>Cytophagales</taxon>
        <taxon>Roseivirgaceae</taxon>
        <taxon>Roseivirga</taxon>
    </lineage>
</organism>
<dbReference type="Gene3D" id="3.30.950.10">
    <property type="entry name" value="Methyltransferase, Cobalt-precorrin-4 Transmethylase, Domain 2"/>
    <property type="match status" value="1"/>
</dbReference>
<dbReference type="Proteomes" id="UP000199437">
    <property type="component" value="Unassembled WGS sequence"/>
</dbReference>
<keyword evidence="4 9" id="KW-0808">Transferase</keyword>
<dbReference type="EC" id="2.1.1.107" evidence="2"/>
<dbReference type="GO" id="GO:0004851">
    <property type="term" value="F:uroporphyrin-III C-methyltransferase activity"/>
    <property type="evidence" value="ECO:0007669"/>
    <property type="project" value="UniProtKB-EC"/>
</dbReference>
<name>A0A1I0RN52_9BACT</name>
<keyword evidence="10" id="KW-1185">Reference proteome</keyword>
<evidence type="ECO:0000256" key="6">
    <source>
        <dbReference type="ARBA" id="ARBA00023244"/>
    </source>
</evidence>
<evidence type="ECO:0000313" key="10">
    <source>
        <dbReference type="Proteomes" id="UP000199437"/>
    </source>
</evidence>
<dbReference type="NCBIfam" id="NF004790">
    <property type="entry name" value="PRK06136.1"/>
    <property type="match status" value="1"/>
</dbReference>
<dbReference type="Pfam" id="PF00590">
    <property type="entry name" value="TP_methylase"/>
    <property type="match status" value="1"/>
</dbReference>
<dbReference type="OrthoDB" id="9815856at2"/>
<dbReference type="FunFam" id="3.40.1010.10:FF:000001">
    <property type="entry name" value="Siroheme synthase"/>
    <property type="match status" value="1"/>
</dbReference>
<comment type="similarity">
    <text evidence="1">Belongs to the precorrin methyltransferase family.</text>
</comment>
<feature type="domain" description="Tetrapyrrole methylase" evidence="8">
    <location>
        <begin position="8"/>
        <end position="217"/>
    </location>
</feature>